<evidence type="ECO:0000256" key="5">
    <source>
        <dbReference type="HAMAP-Rule" id="MF_02120"/>
    </source>
</evidence>
<evidence type="ECO:0000313" key="10">
    <source>
        <dbReference type="EMBL" id="WRP18570.1"/>
    </source>
</evidence>
<feature type="domain" description="Orn/DAP/Arg decarboxylase 2 C-terminal" evidence="8">
    <location>
        <begin position="34"/>
        <end position="387"/>
    </location>
</feature>
<feature type="binding site" evidence="5">
    <location>
        <position position="361"/>
    </location>
    <ligand>
        <name>substrate</name>
    </ligand>
</feature>
<comment type="pathway">
    <text evidence="5 7">Amino-acid biosynthesis; L-lysine biosynthesis via DAP pathway; L-lysine from DL-2,6-diaminopimelate: step 1/1.</text>
</comment>
<comment type="catalytic activity">
    <reaction evidence="5 7">
        <text>meso-2,6-diaminopimelate + H(+) = L-lysine + CO2</text>
        <dbReference type="Rhea" id="RHEA:15101"/>
        <dbReference type="ChEBI" id="CHEBI:15378"/>
        <dbReference type="ChEBI" id="CHEBI:16526"/>
        <dbReference type="ChEBI" id="CHEBI:32551"/>
        <dbReference type="ChEBI" id="CHEBI:57791"/>
        <dbReference type="EC" id="4.1.1.20"/>
    </reaction>
</comment>
<evidence type="ECO:0000256" key="4">
    <source>
        <dbReference type="ARBA" id="ARBA00023239"/>
    </source>
</evidence>
<dbReference type="InterPro" id="IPR022653">
    <property type="entry name" value="De-COase2_pyr-phos_BS"/>
</dbReference>
<dbReference type="PROSITE" id="PS00878">
    <property type="entry name" value="ODR_DC_2_1"/>
    <property type="match status" value="1"/>
</dbReference>
<feature type="modified residue" description="N6-(pyridoxal phosphate)lysine" evidence="5">
    <location>
        <position position="64"/>
    </location>
</feature>
<dbReference type="CDD" id="cd06828">
    <property type="entry name" value="PLPDE_III_DapDC"/>
    <property type="match status" value="1"/>
</dbReference>
<dbReference type="EC" id="4.1.1.20" evidence="5 6"/>
<feature type="domain" description="Orn/DAP/Arg decarboxylase 2 N-terminal" evidence="9">
    <location>
        <begin position="41"/>
        <end position="296"/>
    </location>
</feature>
<dbReference type="SUPFAM" id="SSF51419">
    <property type="entry name" value="PLP-binding barrel"/>
    <property type="match status" value="1"/>
</dbReference>
<feature type="binding site" evidence="5">
    <location>
        <position position="333"/>
    </location>
    <ligand>
        <name>substrate</name>
    </ligand>
</feature>
<feature type="binding site" evidence="5">
    <location>
        <position position="247"/>
    </location>
    <ligand>
        <name>pyridoxal 5'-phosphate</name>
        <dbReference type="ChEBI" id="CHEBI:597326"/>
    </ligand>
</feature>
<feature type="binding site" evidence="5">
    <location>
        <position position="389"/>
    </location>
    <ligand>
        <name>pyridoxal 5'-phosphate</name>
        <dbReference type="ChEBI" id="CHEBI:597326"/>
    </ligand>
</feature>
<comment type="cofactor">
    <cofactor evidence="1 5 7">
        <name>pyridoxal 5'-phosphate</name>
        <dbReference type="ChEBI" id="CHEBI:597326"/>
    </cofactor>
</comment>
<dbReference type="PROSITE" id="PS00879">
    <property type="entry name" value="ODR_DC_2_2"/>
    <property type="match status" value="1"/>
</dbReference>
<keyword evidence="5" id="KW-0028">Amino-acid biosynthesis</keyword>
<dbReference type="InterPro" id="IPR009006">
    <property type="entry name" value="Ala_racemase/Decarboxylase_C"/>
</dbReference>
<dbReference type="InterPro" id="IPR029066">
    <property type="entry name" value="PLP-binding_barrel"/>
</dbReference>
<keyword evidence="4 5" id="KW-0456">Lyase</keyword>
<feature type="binding site" evidence="5">
    <location>
        <position position="329"/>
    </location>
    <ligand>
        <name>substrate</name>
    </ligand>
</feature>
<evidence type="ECO:0000313" key="11">
    <source>
        <dbReference type="Proteomes" id="UP001332192"/>
    </source>
</evidence>
<dbReference type="Pfam" id="PF00278">
    <property type="entry name" value="Orn_DAP_Arg_deC"/>
    <property type="match status" value="1"/>
</dbReference>
<feature type="binding site" evidence="5">
    <location>
        <position position="389"/>
    </location>
    <ligand>
        <name>substrate</name>
    </ligand>
</feature>
<organism evidence="10 11">
    <name type="scientific">Carboxydichorda subterranea</name>
    <dbReference type="NCBI Taxonomy" id="3109565"/>
    <lineage>
        <taxon>Bacteria</taxon>
        <taxon>Bacillati</taxon>
        <taxon>Bacillota</taxon>
        <taxon>Limnochordia</taxon>
        <taxon>Limnochordales</taxon>
        <taxon>Geochordaceae</taxon>
        <taxon>Carboxydichorda</taxon>
    </lineage>
</organism>
<comment type="subunit">
    <text evidence="5">Homodimer.</text>
</comment>
<keyword evidence="2 5" id="KW-0210">Decarboxylase</keyword>
<dbReference type="InterPro" id="IPR022644">
    <property type="entry name" value="De-COase2_N"/>
</dbReference>
<dbReference type="PRINTS" id="PR01181">
    <property type="entry name" value="DAPDCRBXLASE"/>
</dbReference>
<dbReference type="HAMAP" id="MF_02120">
    <property type="entry name" value="LysA"/>
    <property type="match status" value="1"/>
</dbReference>
<dbReference type="PANTHER" id="PTHR43727">
    <property type="entry name" value="DIAMINOPIMELATE DECARBOXYLASE"/>
    <property type="match status" value="1"/>
</dbReference>
<dbReference type="EMBL" id="CP141615">
    <property type="protein sequence ID" value="WRP18570.1"/>
    <property type="molecule type" value="Genomic_DNA"/>
</dbReference>
<keyword evidence="3 5" id="KW-0663">Pyridoxal phosphate</keyword>
<dbReference type="Gene3D" id="2.40.37.10">
    <property type="entry name" value="Lyase, Ornithine Decarboxylase, Chain A, domain 1"/>
    <property type="match status" value="1"/>
</dbReference>
<dbReference type="InterPro" id="IPR022657">
    <property type="entry name" value="De-COase2_CS"/>
</dbReference>
<comment type="function">
    <text evidence="5">Specifically catalyzes the decarboxylation of meso-diaminopimelate (meso-DAP) to L-lysine.</text>
</comment>
<evidence type="ECO:0000256" key="1">
    <source>
        <dbReference type="ARBA" id="ARBA00001933"/>
    </source>
</evidence>
<evidence type="ECO:0000256" key="7">
    <source>
        <dbReference type="RuleBase" id="RU003738"/>
    </source>
</evidence>
<accession>A0ABZ1C159</accession>
<evidence type="ECO:0000259" key="9">
    <source>
        <dbReference type="Pfam" id="PF02784"/>
    </source>
</evidence>
<dbReference type="InterPro" id="IPR022643">
    <property type="entry name" value="De-COase2_C"/>
</dbReference>
<reference evidence="10 11" key="1">
    <citation type="journal article" date="2024" name="Front. Microbiol.">
        <title>Novel thermophilic genera Geochorda gen. nov. and Carboxydochorda gen. nov. from the deep terrestrial subsurface reveal the ecophysiological diversity in the class Limnochordia.</title>
        <authorList>
            <person name="Karnachuk O.V."/>
            <person name="Lukina A.P."/>
            <person name="Avakyan M.R."/>
            <person name="Kadnikov V.V."/>
            <person name="Begmatov S."/>
            <person name="Beletsky A.V."/>
            <person name="Vlasova K.G."/>
            <person name="Novikov A.A."/>
            <person name="Shcherbakova V.A."/>
            <person name="Mardanov A.V."/>
            <person name="Ravin N.V."/>
        </authorList>
    </citation>
    <scope>NUCLEOTIDE SEQUENCE [LARGE SCALE GENOMIC DNA]</scope>
    <source>
        <strain evidence="10 11">L945</strain>
    </source>
</reference>
<dbReference type="PANTHER" id="PTHR43727:SF2">
    <property type="entry name" value="GROUP IV DECARBOXYLASE"/>
    <property type="match status" value="1"/>
</dbReference>
<sequence length="441" mass="46988">MAFPFPLTVNPAGHLVIGGVDALELAEQFGTPLYVVDEQVVRDRCRRYREALEPVGGLAVYAAKAFWTGGMAQVVRSEGLGADVSSEAEWRLAMLAGLDASRLVLHGNNKSPAELRLAAEGGVGRIVVDSLWELDELERVAASSGARKVPVLLRLLPDIRAGAHGSIQTGHRHSKFGIPIEGGQAREAVRRCLGSARLDLRGYHVHIGSQILSLEPYRQAARVVAGFAIEMARQLDAPCYEVDMGGGLGVRYVAGDEPPAIEDLIGALAETLEGAFTAAGMEMPLLIVEPGRSIIAEAGVTLYRVGAIKRLAGGEIVCAVDGGMSDNPRVALYQARYTAVLARDPYGTPAEAVEIAGRLCESGDVLVDGAALPEVRPGDVVALLTTGAYHHSMASNYNGLPKPAVVTVREGQARLWVRRERFEDQYACDALVQTLGANRSL</sequence>
<dbReference type="Gene3D" id="3.20.20.10">
    <property type="entry name" value="Alanine racemase"/>
    <property type="match status" value="1"/>
</dbReference>
<dbReference type="NCBIfam" id="TIGR01048">
    <property type="entry name" value="lysA"/>
    <property type="match status" value="1"/>
</dbReference>
<feature type="binding site" evidence="5">
    <location>
        <position position="292"/>
    </location>
    <ligand>
        <name>substrate</name>
    </ligand>
</feature>
<protein>
    <recommendedName>
        <fullName evidence="5 6">Diaminopimelate decarboxylase</fullName>
        <shortName evidence="5">DAP decarboxylase</shortName>
        <shortName evidence="5">DAPDC</shortName>
        <ecNumber evidence="5 6">4.1.1.20</ecNumber>
    </recommendedName>
</protein>
<evidence type="ECO:0000256" key="6">
    <source>
        <dbReference type="NCBIfam" id="TIGR01048"/>
    </source>
</evidence>
<dbReference type="RefSeq" id="WP_324717843.1">
    <property type="nucleotide sequence ID" value="NZ_CP141615.1"/>
</dbReference>
<name>A0ABZ1C159_9FIRM</name>
<dbReference type="GO" id="GO:0008836">
    <property type="term" value="F:diaminopimelate decarboxylase activity"/>
    <property type="evidence" value="ECO:0007669"/>
    <property type="project" value="UniProtKB-EC"/>
</dbReference>
<dbReference type="Pfam" id="PF02784">
    <property type="entry name" value="Orn_Arg_deC_N"/>
    <property type="match status" value="1"/>
</dbReference>
<dbReference type="InterPro" id="IPR000183">
    <property type="entry name" value="Orn/DAP/Arg_de-COase"/>
</dbReference>
<keyword evidence="11" id="KW-1185">Reference proteome</keyword>
<keyword evidence="5 7" id="KW-0457">Lysine biosynthesis</keyword>
<evidence type="ECO:0000256" key="3">
    <source>
        <dbReference type="ARBA" id="ARBA00022898"/>
    </source>
</evidence>
<evidence type="ECO:0000259" key="8">
    <source>
        <dbReference type="Pfam" id="PF00278"/>
    </source>
</evidence>
<dbReference type="SUPFAM" id="SSF50621">
    <property type="entry name" value="Alanine racemase C-terminal domain-like"/>
    <property type="match status" value="1"/>
</dbReference>
<dbReference type="PRINTS" id="PR01179">
    <property type="entry name" value="ODADCRBXLASE"/>
</dbReference>
<feature type="binding site" evidence="5">
    <location>
        <begin position="289"/>
        <end position="292"/>
    </location>
    <ligand>
        <name>pyridoxal 5'-phosphate</name>
        <dbReference type="ChEBI" id="CHEBI:597326"/>
    </ligand>
</feature>
<dbReference type="InterPro" id="IPR002986">
    <property type="entry name" value="DAP_deCOOHase_LysA"/>
</dbReference>
<proteinExistence type="inferred from homology"/>
<evidence type="ECO:0000256" key="2">
    <source>
        <dbReference type="ARBA" id="ARBA00022793"/>
    </source>
</evidence>
<gene>
    <name evidence="5 10" type="primary">lysA</name>
    <name evidence="10" type="ORF">U7230_06095</name>
</gene>
<dbReference type="Proteomes" id="UP001332192">
    <property type="component" value="Chromosome"/>
</dbReference>
<comment type="similarity">
    <text evidence="5">Belongs to the Orn/Lys/Arg decarboxylase class-II family. LysA subfamily.</text>
</comment>